<accession>A0ABQ5LT98</accession>
<evidence type="ECO:0000256" key="5">
    <source>
        <dbReference type="ARBA" id="ARBA00022729"/>
    </source>
</evidence>
<evidence type="ECO:0000313" key="8">
    <source>
        <dbReference type="EMBL" id="GKY88149.1"/>
    </source>
</evidence>
<evidence type="ECO:0000256" key="1">
    <source>
        <dbReference type="ARBA" id="ARBA00003236"/>
    </source>
</evidence>
<sequence>MAPKTLDILCYHAVSPGARPLNDYCFMPVETFRAHMRWLRGSRFDVLPLKEAAAALAEGRLKRRTVAITFDDGFRNNATVALPVLEEFGLPATIFLSTGFIGTQKTTWAARVTRALIDTQAQALDYGGKRLPLTDFDARAAANREVQRMIKAIAPANPQAEVAAIETQLGVPVDPDLADDADFAMMSAAEVARVQAGGLVDFGGHSVSHPILSALDDAALADEVTGSVKAVAALTQSPCETFAYPNGQPADFDDRALELLRKAGVTVAATTTQLVNKRGADPLRLNRWVLGGGVQVPRLKATLMGLHPNQIRHRLRGLTSARA</sequence>
<feature type="domain" description="NodB homology" evidence="7">
    <location>
        <begin position="64"/>
        <end position="323"/>
    </location>
</feature>
<comment type="caution">
    <text evidence="8">The sequence shown here is derived from an EMBL/GenBank/DDBJ whole genome shotgun (WGS) entry which is preliminary data.</text>
</comment>
<comment type="similarity">
    <text evidence="3">Belongs to the polysaccharide deacetylase family.</text>
</comment>
<reference evidence="8" key="1">
    <citation type="journal article" date="2023" name="Int. J. Syst. Evol. Microbiol.">
        <title>Sinisalibacter aestuarii sp. nov., isolated from estuarine sediment of the Arakawa River.</title>
        <authorList>
            <person name="Arafat S.T."/>
            <person name="Hirano S."/>
            <person name="Sato A."/>
            <person name="Takeuchi K."/>
            <person name="Yasuda T."/>
            <person name="Terahara T."/>
            <person name="Hamada M."/>
            <person name="Kobayashi T."/>
        </authorList>
    </citation>
    <scope>NUCLEOTIDE SEQUENCE</scope>
    <source>
        <strain evidence="8">B-399</strain>
    </source>
</reference>
<dbReference type="PANTHER" id="PTHR34216:SF3">
    <property type="entry name" value="POLY-BETA-1,6-N-ACETYL-D-GLUCOSAMINE N-DEACETYLASE"/>
    <property type="match status" value="1"/>
</dbReference>
<dbReference type="CDD" id="cd10918">
    <property type="entry name" value="CE4_NodB_like_5s_6s"/>
    <property type="match status" value="1"/>
</dbReference>
<dbReference type="InterPro" id="IPR011330">
    <property type="entry name" value="Glyco_hydro/deAcase_b/a-brl"/>
</dbReference>
<gene>
    <name evidence="8" type="ORF">STA1M1_20180</name>
</gene>
<evidence type="ECO:0000256" key="6">
    <source>
        <dbReference type="ARBA" id="ARBA00032976"/>
    </source>
</evidence>
<dbReference type="SUPFAM" id="SSF88713">
    <property type="entry name" value="Glycoside hydrolase/deacetylase"/>
    <property type="match status" value="1"/>
</dbReference>
<organism evidence="8 9">
    <name type="scientific">Sinisalibacter aestuarii</name>
    <dbReference type="NCBI Taxonomy" id="2949426"/>
    <lineage>
        <taxon>Bacteria</taxon>
        <taxon>Pseudomonadati</taxon>
        <taxon>Pseudomonadota</taxon>
        <taxon>Alphaproteobacteria</taxon>
        <taxon>Rhodobacterales</taxon>
        <taxon>Roseobacteraceae</taxon>
        <taxon>Sinisalibacter</taxon>
    </lineage>
</organism>
<keyword evidence="5" id="KW-0732">Signal</keyword>
<evidence type="ECO:0000259" key="7">
    <source>
        <dbReference type="PROSITE" id="PS51677"/>
    </source>
</evidence>
<evidence type="ECO:0000313" key="9">
    <source>
        <dbReference type="Proteomes" id="UP001144205"/>
    </source>
</evidence>
<dbReference type="RefSeq" id="WP_281842196.1">
    <property type="nucleotide sequence ID" value="NZ_BROH01000005.1"/>
</dbReference>
<dbReference type="InterPro" id="IPR051398">
    <property type="entry name" value="Polysacch_Deacetylase"/>
</dbReference>
<dbReference type="Proteomes" id="UP001144205">
    <property type="component" value="Unassembled WGS sequence"/>
</dbReference>
<dbReference type="InterPro" id="IPR002509">
    <property type="entry name" value="NODB_dom"/>
</dbReference>
<comment type="subcellular location">
    <subcellularLocation>
        <location evidence="2">Secreted</location>
    </subcellularLocation>
</comment>
<evidence type="ECO:0000256" key="2">
    <source>
        <dbReference type="ARBA" id="ARBA00004613"/>
    </source>
</evidence>
<proteinExistence type="inferred from homology"/>
<dbReference type="Pfam" id="PF01522">
    <property type="entry name" value="Polysacc_deac_1"/>
    <property type="match status" value="1"/>
</dbReference>
<keyword evidence="9" id="KW-1185">Reference proteome</keyword>
<evidence type="ECO:0000256" key="4">
    <source>
        <dbReference type="ARBA" id="ARBA00020071"/>
    </source>
</evidence>
<evidence type="ECO:0000256" key="3">
    <source>
        <dbReference type="ARBA" id="ARBA00010973"/>
    </source>
</evidence>
<comment type="function">
    <text evidence="1">Is involved in generating a small heat-stable compound (Nod), an acylated oligomer of N-acetylglucosamine, that stimulates mitosis in various plant protoplasts.</text>
</comment>
<dbReference type="PANTHER" id="PTHR34216">
    <property type="match status" value="1"/>
</dbReference>
<dbReference type="Gene3D" id="3.20.20.370">
    <property type="entry name" value="Glycoside hydrolase/deacetylase"/>
    <property type="match status" value="1"/>
</dbReference>
<dbReference type="EMBL" id="BROH01000005">
    <property type="protein sequence ID" value="GKY88149.1"/>
    <property type="molecule type" value="Genomic_DNA"/>
</dbReference>
<dbReference type="PROSITE" id="PS51677">
    <property type="entry name" value="NODB"/>
    <property type="match status" value="1"/>
</dbReference>
<name>A0ABQ5LT98_9RHOB</name>
<protein>
    <recommendedName>
        <fullName evidence="4">Chitooligosaccharide deacetylase</fullName>
    </recommendedName>
    <alternativeName>
        <fullName evidence="6">Nodulation protein B</fullName>
    </alternativeName>
</protein>